<dbReference type="Pfam" id="PF15460">
    <property type="entry name" value="SAS4"/>
    <property type="match status" value="1"/>
</dbReference>
<feature type="compositionally biased region" description="Basic and acidic residues" evidence="1">
    <location>
        <begin position="316"/>
        <end position="331"/>
    </location>
</feature>
<evidence type="ECO:0000313" key="4">
    <source>
        <dbReference type="Proteomes" id="UP000612746"/>
    </source>
</evidence>
<dbReference type="Proteomes" id="UP000612746">
    <property type="component" value="Unassembled WGS sequence"/>
</dbReference>
<dbReference type="InterPro" id="IPR029184">
    <property type="entry name" value="Sas4_dom"/>
</dbReference>
<evidence type="ECO:0000256" key="1">
    <source>
        <dbReference type="SAM" id="MobiDB-lite"/>
    </source>
</evidence>
<feature type="compositionally biased region" description="Pro residues" evidence="1">
    <location>
        <begin position="289"/>
        <end position="298"/>
    </location>
</feature>
<comment type="caution">
    <text evidence="3">The sequence shown here is derived from an EMBL/GenBank/DDBJ whole genome shotgun (WGS) entry which is preliminary data.</text>
</comment>
<evidence type="ECO:0000313" key="3">
    <source>
        <dbReference type="EMBL" id="KAG2183964.1"/>
    </source>
</evidence>
<dbReference type="EMBL" id="JAEPRA010000006">
    <property type="protein sequence ID" value="KAG2183964.1"/>
    <property type="molecule type" value="Genomic_DNA"/>
</dbReference>
<sequence length="395" mass="45060">MAPQCEIIDSEKPSPPPSAVFIPRQQQNICTGRKAMSMPSAMTRRSAVKIDPTGSNPRKRKRQESQKRELPTRHSLLTDVAVADLEDAHTKLNQPQFNGHTIIRILPDGSQLDGCQTLADGQGMAQATSQSRSELQTEIKVPAFRVIDHKIPAASKKAAQKLPVTEDTDDEAYLRRHRKHEMAEKKLKNREKERLRYDMQQQMRLVDRLKNMNRTNLLATLSSRLRRDGIGELDEAEIKSLHQRMIREAEELLMRYEALGLLPGKQKIVYTTIAKPVNETHRMPDLDPATPPLTPPASVPEVLPLKPKSQSKKRTKLPDRADTGIREKETTIIKPKKPLKRIPRPTATDSQKQLSDEKKKYKRKFRFSKSIPSIKQQDFSLPTDDFGELMNRRNS</sequence>
<keyword evidence="4" id="KW-1185">Reference proteome</keyword>
<feature type="region of interest" description="Disordered" evidence="1">
    <location>
        <begin position="1"/>
        <end position="72"/>
    </location>
</feature>
<organism evidence="3 4">
    <name type="scientific">Umbelopsis vinacea</name>
    <dbReference type="NCBI Taxonomy" id="44442"/>
    <lineage>
        <taxon>Eukaryota</taxon>
        <taxon>Fungi</taxon>
        <taxon>Fungi incertae sedis</taxon>
        <taxon>Mucoromycota</taxon>
        <taxon>Mucoromycotina</taxon>
        <taxon>Umbelopsidomycetes</taxon>
        <taxon>Umbelopsidales</taxon>
        <taxon>Umbelopsidaceae</taxon>
        <taxon>Umbelopsis</taxon>
    </lineage>
</organism>
<dbReference type="AlphaFoldDB" id="A0A8H7Q2S5"/>
<dbReference type="Gene3D" id="6.10.250.3170">
    <property type="match status" value="1"/>
</dbReference>
<feature type="compositionally biased region" description="Basic residues" evidence="1">
    <location>
        <begin position="334"/>
        <end position="343"/>
    </location>
</feature>
<reference evidence="3" key="1">
    <citation type="submission" date="2020-12" db="EMBL/GenBank/DDBJ databases">
        <title>Metabolic potential, ecology and presence of endohyphal bacteria is reflected in genomic diversity of Mucoromycotina.</title>
        <authorList>
            <person name="Muszewska A."/>
            <person name="Okrasinska A."/>
            <person name="Steczkiewicz K."/>
            <person name="Drgas O."/>
            <person name="Orlowska M."/>
            <person name="Perlinska-Lenart U."/>
            <person name="Aleksandrzak-Piekarczyk T."/>
            <person name="Szatraj K."/>
            <person name="Zielenkiewicz U."/>
            <person name="Pilsyk S."/>
            <person name="Malc E."/>
            <person name="Mieczkowski P."/>
            <person name="Kruszewska J.S."/>
            <person name="Biernat P."/>
            <person name="Pawlowska J."/>
        </authorList>
    </citation>
    <scope>NUCLEOTIDE SEQUENCE</scope>
    <source>
        <strain evidence="3">WA0000051536</strain>
    </source>
</reference>
<protein>
    <recommendedName>
        <fullName evidence="2">Something about silencing protein 4 domain-containing protein</fullName>
    </recommendedName>
</protein>
<evidence type="ECO:0000259" key="2">
    <source>
        <dbReference type="Pfam" id="PF15460"/>
    </source>
</evidence>
<dbReference type="OrthoDB" id="2555515at2759"/>
<feature type="compositionally biased region" description="Basic and acidic residues" evidence="1">
    <location>
        <begin position="63"/>
        <end position="72"/>
    </location>
</feature>
<gene>
    <name evidence="3" type="ORF">INT44_008975</name>
</gene>
<feature type="domain" description="Something about silencing protein 4" evidence="2">
    <location>
        <begin position="169"/>
        <end position="258"/>
    </location>
</feature>
<feature type="region of interest" description="Disordered" evidence="1">
    <location>
        <begin position="280"/>
        <end position="361"/>
    </location>
</feature>
<name>A0A8H7Q2S5_9FUNG</name>
<proteinExistence type="predicted"/>
<accession>A0A8H7Q2S5</accession>